<reference evidence="3" key="1">
    <citation type="submission" date="2016-10" db="EMBL/GenBank/DDBJ databases">
        <title>Sequence of Gallionella enrichment culture.</title>
        <authorList>
            <person name="Poehlein A."/>
            <person name="Muehling M."/>
            <person name="Daniel R."/>
        </authorList>
    </citation>
    <scope>NUCLEOTIDE SEQUENCE</scope>
</reference>
<dbReference type="Gene3D" id="1.40.20.10">
    <property type="entry name" value="CHAD domain"/>
    <property type="match status" value="1"/>
</dbReference>
<keyword evidence="3" id="KW-0378">Hydrolase</keyword>
<dbReference type="SMART" id="SM01118">
    <property type="entry name" value="CYTH"/>
    <property type="match status" value="1"/>
</dbReference>
<dbReference type="PROSITE" id="PS51708">
    <property type="entry name" value="CHAD"/>
    <property type="match status" value="1"/>
</dbReference>
<dbReference type="Gene3D" id="2.40.320.10">
    <property type="entry name" value="Hypothetical Protein Pfu-838710-001"/>
    <property type="match status" value="1"/>
</dbReference>
<gene>
    <name evidence="3" type="primary">ygiF_8</name>
    <name evidence="3" type="ORF">GALL_330480</name>
</gene>
<dbReference type="InterPro" id="IPR038186">
    <property type="entry name" value="CHAD_dom_sf"/>
</dbReference>
<feature type="domain" description="CYTH" evidence="1">
    <location>
        <begin position="2"/>
        <end position="214"/>
    </location>
</feature>
<evidence type="ECO:0000259" key="2">
    <source>
        <dbReference type="PROSITE" id="PS51708"/>
    </source>
</evidence>
<protein>
    <submittedName>
        <fullName evidence="3">Inorganic triphosphatase</fullName>
        <ecNumber evidence="3">3.6.1.25</ecNumber>
    </submittedName>
</protein>
<name>A0A1J5QZ62_9ZZZZ</name>
<comment type="caution">
    <text evidence="3">The sequence shown here is derived from an EMBL/GenBank/DDBJ whole genome shotgun (WGS) entry which is preliminary data.</text>
</comment>
<evidence type="ECO:0000313" key="3">
    <source>
        <dbReference type="EMBL" id="OIQ85127.1"/>
    </source>
</evidence>
<dbReference type="SUPFAM" id="SSF55154">
    <property type="entry name" value="CYTH-like phosphatases"/>
    <property type="match status" value="1"/>
</dbReference>
<dbReference type="PROSITE" id="PS51707">
    <property type="entry name" value="CYTH"/>
    <property type="match status" value="1"/>
</dbReference>
<dbReference type="Pfam" id="PF05235">
    <property type="entry name" value="CHAD"/>
    <property type="match status" value="1"/>
</dbReference>
<evidence type="ECO:0000259" key="1">
    <source>
        <dbReference type="PROSITE" id="PS51707"/>
    </source>
</evidence>
<accession>A0A1J5QZ62</accession>
<dbReference type="InterPro" id="IPR039013">
    <property type="entry name" value="YgiF"/>
</dbReference>
<dbReference type="AlphaFoldDB" id="A0A1J5QZ62"/>
<dbReference type="PANTHER" id="PTHR39569">
    <property type="entry name" value="INORGANIC TRIPHOSPHATASE"/>
    <property type="match status" value="1"/>
</dbReference>
<dbReference type="GO" id="GO:0050355">
    <property type="term" value="F:inorganic triphosphate phosphatase activity"/>
    <property type="evidence" value="ECO:0007669"/>
    <property type="project" value="UniProtKB-EC"/>
</dbReference>
<dbReference type="InterPro" id="IPR033469">
    <property type="entry name" value="CYTH-like_dom_sf"/>
</dbReference>
<dbReference type="InterPro" id="IPR023577">
    <property type="entry name" value="CYTH_domain"/>
</dbReference>
<dbReference type="SMART" id="SM00880">
    <property type="entry name" value="CHAD"/>
    <property type="match status" value="1"/>
</dbReference>
<dbReference type="EMBL" id="MLJW01000566">
    <property type="protein sequence ID" value="OIQ85127.1"/>
    <property type="molecule type" value="Genomic_DNA"/>
</dbReference>
<dbReference type="PANTHER" id="PTHR39569:SF1">
    <property type="entry name" value="INORGANIC TRIPHOSPHATASE"/>
    <property type="match status" value="1"/>
</dbReference>
<dbReference type="EC" id="3.6.1.25" evidence="3"/>
<dbReference type="GO" id="GO:0046872">
    <property type="term" value="F:metal ion binding"/>
    <property type="evidence" value="ECO:0007669"/>
    <property type="project" value="TreeGrafter"/>
</dbReference>
<organism evidence="3">
    <name type="scientific">mine drainage metagenome</name>
    <dbReference type="NCBI Taxonomy" id="410659"/>
    <lineage>
        <taxon>unclassified sequences</taxon>
        <taxon>metagenomes</taxon>
        <taxon>ecological metagenomes</taxon>
    </lineage>
</organism>
<proteinExistence type="predicted"/>
<dbReference type="InterPro" id="IPR007899">
    <property type="entry name" value="CHAD_dom"/>
</dbReference>
<dbReference type="Pfam" id="PF01928">
    <property type="entry name" value="CYTH"/>
    <property type="match status" value="1"/>
</dbReference>
<sequence>MAVERELKFRMDARAAQQLANHPILLLLGGTPRVQQLSTVYFDTPDARLAAAGLALRVRQTPQGRVLTVKSTGTDALGHARGEWEWPAGDSAPQGIHPADLARALDQTPLRTLGLDAAALQSSLQPAFGTAFARTAWTLDWAGARAELALDHGACTAIRDGRVVQAPLLELEIELIEGDFDACWELAWALAQDLPLLVSPVNKAERAAALAGGDRPQAPPEPARLDGETPLGRAAQLWLSTACAQLAVWAERIGSADEARDVHQFRVVLRRLRTVLRWLRPHASARAVAWFAAELHWTMQLAGLVRDADVALDMLHHLPAPFQDAAASAPPVWQEALRHERVRHRAALLAHLHSPRFGRLLLALARWAQAWGGRADRAGPVKLRRLASLAVRHDHKRWNKALAHGREMMDAAVQGAPLDPASAIALHGLRIRSKRLRLSLERLGPALPETEAQRVLPLRKTVEALQTHLGAWHDVQRLLDPANALFHPPADVAAALHALGREALGRALQELRA</sequence>
<feature type="domain" description="CHAD" evidence="2">
    <location>
        <begin position="228"/>
        <end position="513"/>
    </location>
</feature>